<reference evidence="2" key="1">
    <citation type="journal article" date="2014" name="Science">
        <title>Ancient hybridizations among the ancestral genomes of bread wheat.</title>
        <authorList>
            <consortium name="International Wheat Genome Sequencing Consortium,"/>
            <person name="Marcussen T."/>
            <person name="Sandve S.R."/>
            <person name="Heier L."/>
            <person name="Spannagl M."/>
            <person name="Pfeifer M."/>
            <person name="Jakobsen K.S."/>
            <person name="Wulff B.B."/>
            <person name="Steuernagel B."/>
            <person name="Mayer K.F."/>
            <person name="Olsen O.A."/>
        </authorList>
    </citation>
    <scope>NUCLEOTIDE SEQUENCE [LARGE SCALE GENOMIC DNA]</scope>
    <source>
        <strain evidence="2">cv. AL8/78</strain>
    </source>
</reference>
<evidence type="ECO:0000313" key="2">
    <source>
        <dbReference type="Proteomes" id="UP000015105"/>
    </source>
</evidence>
<sequence>MCSRYCPFIYGNDCSSPLPFHLRTTSTLGKICASDVPFLWSIYTPTKNRSRRPTEIL</sequence>
<dbReference type="EnsemblPlants" id="AET5Gv20444000.8">
    <property type="protein sequence ID" value="AET5Gv20444000.8"/>
    <property type="gene ID" value="AET5Gv20444000"/>
</dbReference>
<accession>A0A453KKT0</accession>
<protein>
    <submittedName>
        <fullName evidence="1">Uncharacterized protein</fullName>
    </submittedName>
</protein>
<reference evidence="1" key="4">
    <citation type="submission" date="2019-03" db="UniProtKB">
        <authorList>
            <consortium name="EnsemblPlants"/>
        </authorList>
    </citation>
    <scope>IDENTIFICATION</scope>
</reference>
<organism evidence="1 2">
    <name type="scientific">Aegilops tauschii subsp. strangulata</name>
    <name type="common">Goatgrass</name>
    <dbReference type="NCBI Taxonomy" id="200361"/>
    <lineage>
        <taxon>Eukaryota</taxon>
        <taxon>Viridiplantae</taxon>
        <taxon>Streptophyta</taxon>
        <taxon>Embryophyta</taxon>
        <taxon>Tracheophyta</taxon>
        <taxon>Spermatophyta</taxon>
        <taxon>Magnoliopsida</taxon>
        <taxon>Liliopsida</taxon>
        <taxon>Poales</taxon>
        <taxon>Poaceae</taxon>
        <taxon>BOP clade</taxon>
        <taxon>Pooideae</taxon>
        <taxon>Triticodae</taxon>
        <taxon>Triticeae</taxon>
        <taxon>Triticinae</taxon>
        <taxon>Aegilops</taxon>
    </lineage>
</organism>
<dbReference type="Proteomes" id="UP000015105">
    <property type="component" value="Chromosome 5D"/>
</dbReference>
<reference evidence="2" key="2">
    <citation type="journal article" date="2017" name="Nat. Plants">
        <title>The Aegilops tauschii genome reveals multiple impacts of transposons.</title>
        <authorList>
            <person name="Zhao G."/>
            <person name="Zou C."/>
            <person name="Li K."/>
            <person name="Wang K."/>
            <person name="Li T."/>
            <person name="Gao L."/>
            <person name="Zhang X."/>
            <person name="Wang H."/>
            <person name="Yang Z."/>
            <person name="Liu X."/>
            <person name="Jiang W."/>
            <person name="Mao L."/>
            <person name="Kong X."/>
            <person name="Jiao Y."/>
            <person name="Jia J."/>
        </authorList>
    </citation>
    <scope>NUCLEOTIDE SEQUENCE [LARGE SCALE GENOMIC DNA]</scope>
    <source>
        <strain evidence="2">cv. AL8/78</strain>
    </source>
</reference>
<reference evidence="1" key="5">
    <citation type="journal article" date="2021" name="G3 (Bethesda)">
        <title>Aegilops tauschii genome assembly Aet v5.0 features greater sequence contiguity and improved annotation.</title>
        <authorList>
            <person name="Wang L."/>
            <person name="Zhu T."/>
            <person name="Rodriguez J.C."/>
            <person name="Deal K.R."/>
            <person name="Dubcovsky J."/>
            <person name="McGuire P.E."/>
            <person name="Lux T."/>
            <person name="Spannagl M."/>
            <person name="Mayer K.F.X."/>
            <person name="Baldrich P."/>
            <person name="Meyers B.C."/>
            <person name="Huo N."/>
            <person name="Gu Y.Q."/>
            <person name="Zhou H."/>
            <person name="Devos K.M."/>
            <person name="Bennetzen J.L."/>
            <person name="Unver T."/>
            <person name="Budak H."/>
            <person name="Gulick P.J."/>
            <person name="Galiba G."/>
            <person name="Kalapos B."/>
            <person name="Nelson D.R."/>
            <person name="Li P."/>
            <person name="You F.M."/>
            <person name="Luo M.C."/>
            <person name="Dvorak J."/>
        </authorList>
    </citation>
    <scope>NUCLEOTIDE SEQUENCE [LARGE SCALE GENOMIC DNA]</scope>
    <source>
        <strain evidence="1">cv. AL8/78</strain>
    </source>
</reference>
<reference evidence="1" key="3">
    <citation type="journal article" date="2017" name="Nature">
        <title>Genome sequence of the progenitor of the wheat D genome Aegilops tauschii.</title>
        <authorList>
            <person name="Luo M.C."/>
            <person name="Gu Y.Q."/>
            <person name="Puiu D."/>
            <person name="Wang H."/>
            <person name="Twardziok S.O."/>
            <person name="Deal K.R."/>
            <person name="Huo N."/>
            <person name="Zhu T."/>
            <person name="Wang L."/>
            <person name="Wang Y."/>
            <person name="McGuire P.E."/>
            <person name="Liu S."/>
            <person name="Long H."/>
            <person name="Ramasamy R.K."/>
            <person name="Rodriguez J.C."/>
            <person name="Van S.L."/>
            <person name="Yuan L."/>
            <person name="Wang Z."/>
            <person name="Xia Z."/>
            <person name="Xiao L."/>
            <person name="Anderson O.D."/>
            <person name="Ouyang S."/>
            <person name="Liang Y."/>
            <person name="Zimin A.V."/>
            <person name="Pertea G."/>
            <person name="Qi P."/>
            <person name="Bennetzen J.L."/>
            <person name="Dai X."/>
            <person name="Dawson M.W."/>
            <person name="Muller H.G."/>
            <person name="Kugler K."/>
            <person name="Rivarola-Duarte L."/>
            <person name="Spannagl M."/>
            <person name="Mayer K.F.X."/>
            <person name="Lu F.H."/>
            <person name="Bevan M.W."/>
            <person name="Leroy P."/>
            <person name="Li P."/>
            <person name="You F.M."/>
            <person name="Sun Q."/>
            <person name="Liu Z."/>
            <person name="Lyons E."/>
            <person name="Wicker T."/>
            <person name="Salzberg S.L."/>
            <person name="Devos K.M."/>
            <person name="Dvorak J."/>
        </authorList>
    </citation>
    <scope>NUCLEOTIDE SEQUENCE [LARGE SCALE GENOMIC DNA]</scope>
    <source>
        <strain evidence="1">cv. AL8/78</strain>
    </source>
</reference>
<name>A0A453KKT0_AEGTS</name>
<evidence type="ECO:0000313" key="1">
    <source>
        <dbReference type="EnsemblPlants" id="AET5Gv20444000.8"/>
    </source>
</evidence>
<dbReference type="AlphaFoldDB" id="A0A453KKT0"/>
<keyword evidence="2" id="KW-1185">Reference proteome</keyword>
<dbReference type="Gramene" id="AET5Gv20444000.8">
    <property type="protein sequence ID" value="AET5Gv20444000.8"/>
    <property type="gene ID" value="AET5Gv20444000"/>
</dbReference>
<proteinExistence type="predicted"/>